<dbReference type="Pfam" id="PF09655">
    <property type="entry name" value="Nitr_red_assoc"/>
    <property type="match status" value="1"/>
</dbReference>
<keyword evidence="2" id="KW-1185">Reference proteome</keyword>
<dbReference type="AlphaFoldDB" id="A0A2A2TLN4"/>
<gene>
    <name evidence="1" type="ORF">CK510_07475</name>
</gene>
<name>A0A2A2TLN4_9CYAN</name>
<reference evidence="1 2" key="1">
    <citation type="submission" date="2017-08" db="EMBL/GenBank/DDBJ databases">
        <title>Draft genome sequence of filamentous cyanobacterium Calothrix elsteri CCALA 953.</title>
        <authorList>
            <person name="Gagunashvili A.N."/>
            <person name="Elster J."/>
            <person name="Andresson O.S."/>
        </authorList>
    </citation>
    <scope>NUCLEOTIDE SEQUENCE [LARGE SCALE GENOMIC DNA]</scope>
    <source>
        <strain evidence="1 2">CCALA 953</strain>
    </source>
</reference>
<proteinExistence type="predicted"/>
<dbReference type="NCBIfam" id="TIGR02664">
    <property type="entry name" value="nitr_red_assoc"/>
    <property type="match status" value="1"/>
</dbReference>
<dbReference type="Proteomes" id="UP000218238">
    <property type="component" value="Unassembled WGS sequence"/>
</dbReference>
<evidence type="ECO:0000313" key="1">
    <source>
        <dbReference type="EMBL" id="PAX58417.1"/>
    </source>
</evidence>
<dbReference type="RefSeq" id="WP_095721103.1">
    <property type="nucleotide sequence ID" value="NZ_NTFS01000056.1"/>
</dbReference>
<evidence type="ECO:0000313" key="2">
    <source>
        <dbReference type="Proteomes" id="UP000218238"/>
    </source>
</evidence>
<organism evidence="1 2">
    <name type="scientific">Brunnivagina elsteri CCALA 953</name>
    <dbReference type="NCBI Taxonomy" id="987040"/>
    <lineage>
        <taxon>Bacteria</taxon>
        <taxon>Bacillati</taxon>
        <taxon>Cyanobacteriota</taxon>
        <taxon>Cyanophyceae</taxon>
        <taxon>Nostocales</taxon>
        <taxon>Calotrichaceae</taxon>
        <taxon>Brunnivagina</taxon>
    </lineage>
</organism>
<dbReference type="InterPro" id="IPR013481">
    <property type="entry name" value="NarM"/>
</dbReference>
<dbReference type="OrthoDB" id="7263223at2"/>
<comment type="caution">
    <text evidence="1">The sequence shown here is derived from an EMBL/GenBank/DDBJ whole genome shotgun (WGS) entry which is preliminary data.</text>
</comment>
<protein>
    <submittedName>
        <fullName evidence="1">Nitrate reductase associated protein</fullName>
    </submittedName>
</protein>
<sequence length="152" mass="17695">MAIFFIFEADFVESLRCIPMQARYTLDSCGIKLKLTDWHRMTQNERQALLDMPCKSENEVQAYREYLQNLIFNYTGKIPSELPIEDYPAWLNVDKISEEVEAKASEFGVTISLQQWALLSPLQRFALIKLSRSGHENKNFPKALEEFNLVDL</sequence>
<accession>A0A2A2TLN4</accession>
<dbReference type="EMBL" id="NTFS01000056">
    <property type="protein sequence ID" value="PAX58417.1"/>
    <property type="molecule type" value="Genomic_DNA"/>
</dbReference>